<dbReference type="RefSeq" id="WP_113823030.1">
    <property type="nucleotide sequence ID" value="NZ_QOCE01000022.1"/>
</dbReference>
<dbReference type="Proteomes" id="UP000252706">
    <property type="component" value="Unassembled WGS sequence"/>
</dbReference>
<evidence type="ECO:0000313" key="2">
    <source>
        <dbReference type="Proteomes" id="UP000252706"/>
    </source>
</evidence>
<organism evidence="1 2">
    <name type="scientific">Phaeobacter gallaeciensis</name>
    <dbReference type="NCBI Taxonomy" id="60890"/>
    <lineage>
        <taxon>Bacteria</taxon>
        <taxon>Pseudomonadati</taxon>
        <taxon>Pseudomonadota</taxon>
        <taxon>Alphaproteobacteria</taxon>
        <taxon>Rhodobacterales</taxon>
        <taxon>Roseobacteraceae</taxon>
        <taxon>Phaeobacter</taxon>
    </lineage>
</organism>
<dbReference type="AlphaFoldDB" id="A0A366WZR0"/>
<sequence length="167" mass="19531">MAAAEQQSGIKKELPDALAELQSKVETLYLSQQTLERQVQALKATHPVVCRRPVQPVFPMRILLRFHKGLRERYQVAVLRDCGLLDSVWYLRNYPDVRKAGTDPVLHFLRFGAAERRDPGPYFDTTHYLHLYPDIMQSGLNPLWHYLTSGWREKRSIRPEIPHEDLR</sequence>
<accession>A0A366WZR0</accession>
<evidence type="ECO:0000313" key="1">
    <source>
        <dbReference type="EMBL" id="RBW57037.1"/>
    </source>
</evidence>
<dbReference type="OrthoDB" id="7527830at2"/>
<name>A0A366WZR0_9RHOB</name>
<gene>
    <name evidence="1" type="ORF">DS909_08520</name>
</gene>
<protein>
    <submittedName>
        <fullName evidence="1">Uncharacterized protein</fullName>
    </submittedName>
</protein>
<proteinExistence type="predicted"/>
<reference evidence="1 2" key="1">
    <citation type="submission" date="2018-07" db="EMBL/GenBank/DDBJ databases">
        <title>Modular assembly of carbohydrate-degrading microbial communities in the ocean.</title>
        <authorList>
            <person name="Enke T.N."/>
            <person name="Datta M.S."/>
            <person name="Schwartzman J.A."/>
            <person name="Cermak N."/>
            <person name="Schmitz D.A."/>
            <person name="Barrere J."/>
            <person name="Cordero O.X."/>
        </authorList>
    </citation>
    <scope>NUCLEOTIDE SEQUENCE [LARGE SCALE GENOMIC DNA]</scope>
    <source>
        <strain evidence="1 2">C3M10</strain>
    </source>
</reference>
<comment type="caution">
    <text evidence="1">The sequence shown here is derived from an EMBL/GenBank/DDBJ whole genome shotgun (WGS) entry which is preliminary data.</text>
</comment>
<dbReference type="EMBL" id="QOCE01000022">
    <property type="protein sequence ID" value="RBW57037.1"/>
    <property type="molecule type" value="Genomic_DNA"/>
</dbReference>